<dbReference type="RefSeq" id="WP_258217296.1">
    <property type="nucleotide sequence ID" value="NZ_JANQBD010000031.1"/>
</dbReference>
<sequence length="92" mass="9841">MTDTELLTACKIGLNIPLTSTAFDAVLSQKLFAVKGYMIGAGVSSSKFETDLSVGVIVMGVSDLWNTQNGEIKFSPVFHTLLTQLAVSSKQE</sequence>
<evidence type="ECO:0008006" key="3">
    <source>
        <dbReference type="Google" id="ProtNLM"/>
    </source>
</evidence>
<evidence type="ECO:0000313" key="2">
    <source>
        <dbReference type="Proteomes" id="UP001300012"/>
    </source>
</evidence>
<dbReference type="EMBL" id="JANQBD010000031">
    <property type="protein sequence ID" value="MCR8635751.1"/>
    <property type="molecule type" value="Genomic_DNA"/>
</dbReference>
<keyword evidence="2" id="KW-1185">Reference proteome</keyword>
<dbReference type="Proteomes" id="UP001300012">
    <property type="component" value="Unassembled WGS sequence"/>
</dbReference>
<name>A0ABT1YRG2_9BACL</name>
<reference evidence="1 2" key="1">
    <citation type="submission" date="2022-08" db="EMBL/GenBank/DDBJ databases">
        <title>Paenibacillus endoradicis sp. nov., Paenibacillus radicibacter sp. nov and Paenibacillus pararadicis sp. nov., three cold-adapted plant growth-promoting bacteria isolated from root of Larix gmelinii in Great Khingan.</title>
        <authorList>
            <person name="Xue H."/>
        </authorList>
    </citation>
    <scope>NUCLEOTIDE SEQUENCE [LARGE SCALE GENOMIC DNA]</scope>
    <source>
        <strain evidence="1 2">N5-1-1-5</strain>
    </source>
</reference>
<proteinExistence type="predicted"/>
<protein>
    <recommendedName>
        <fullName evidence="3">Phage gp6-like head-tail connector protein</fullName>
    </recommendedName>
</protein>
<accession>A0ABT1YRG2</accession>
<comment type="caution">
    <text evidence="1">The sequence shown here is derived from an EMBL/GenBank/DDBJ whole genome shotgun (WGS) entry which is preliminary data.</text>
</comment>
<evidence type="ECO:0000313" key="1">
    <source>
        <dbReference type="EMBL" id="MCR8635751.1"/>
    </source>
</evidence>
<gene>
    <name evidence="1" type="ORF">NV381_31550</name>
</gene>
<organism evidence="1 2">
    <name type="scientific">Paenibacillus radicis</name>
    <name type="common">ex Xue et al. 2023</name>
    <dbReference type="NCBI Taxonomy" id="2972489"/>
    <lineage>
        <taxon>Bacteria</taxon>
        <taxon>Bacillati</taxon>
        <taxon>Bacillota</taxon>
        <taxon>Bacilli</taxon>
        <taxon>Bacillales</taxon>
        <taxon>Paenibacillaceae</taxon>
        <taxon>Paenibacillus</taxon>
    </lineage>
</organism>